<gene>
    <name evidence="3" type="ORF">CKO45_28375</name>
</gene>
<comment type="caution">
    <text evidence="3">The sequence shown here is derived from an EMBL/GenBank/DDBJ whole genome shotgun (WGS) entry which is preliminary data.</text>
</comment>
<accession>A0ABS1D776</accession>
<dbReference type="EMBL" id="NRSG01000451">
    <property type="protein sequence ID" value="MBK1662107.1"/>
    <property type="molecule type" value="Genomic_DNA"/>
</dbReference>
<dbReference type="PANTHER" id="PTHR33376">
    <property type="match status" value="1"/>
</dbReference>
<dbReference type="PANTHER" id="PTHR33376:SF4">
    <property type="entry name" value="SIALIC ACID-BINDING PERIPLASMIC PROTEIN SIAP"/>
    <property type="match status" value="1"/>
</dbReference>
<dbReference type="Pfam" id="PF03480">
    <property type="entry name" value="DctP"/>
    <property type="match status" value="1"/>
</dbReference>
<feature type="chain" id="PRO_5046345444" description="TRAP-type C4-dicarboxylate transport system, substrate-binding protein" evidence="2">
    <location>
        <begin position="28"/>
        <end position="338"/>
    </location>
</feature>
<name>A0ABS1D776_9PROT</name>
<proteinExistence type="predicted"/>
<sequence>MSGTETTTHAIRRRAALAGALALPALAIPALGRGAAAQTPLILASGYPDGNFHTRTLRFFAERAAALTNGAVAITIHSNASLIRLPEIRRAVQAGQVQIGEVLLGNHGNEDAIFEADSVPFLATGYEEARRLYAAQKPMLEARLQRQNQTLLYSVSWPSNGLFSRREITRLADLAGTKIRIYNALTQRFAEQFRAAPVIIQVPDLPQAFATGVADSMITSTPIVVNTRAWEFGRFWVDLNAFNPRNGVIMNLRAFRGLPEAQQAALRQAAAEAEARGWELSESEDRQNHVTMAENGMKIAQVSAEMQAEVRAASEALIGPWAERAGPDGAALRRAMAR</sequence>
<dbReference type="Gene3D" id="3.40.190.170">
    <property type="entry name" value="Bacterial extracellular solute-binding protein, family 7"/>
    <property type="match status" value="1"/>
</dbReference>
<dbReference type="CDD" id="cd13602">
    <property type="entry name" value="PBP2_TRAP_BpDctp6_7"/>
    <property type="match status" value="1"/>
</dbReference>
<evidence type="ECO:0000313" key="3">
    <source>
        <dbReference type="EMBL" id="MBK1662107.1"/>
    </source>
</evidence>
<organism evidence="3 4">
    <name type="scientific">Paracraurococcus ruber</name>
    <dbReference type="NCBI Taxonomy" id="77675"/>
    <lineage>
        <taxon>Bacteria</taxon>
        <taxon>Pseudomonadati</taxon>
        <taxon>Pseudomonadota</taxon>
        <taxon>Alphaproteobacteria</taxon>
        <taxon>Acetobacterales</taxon>
        <taxon>Roseomonadaceae</taxon>
        <taxon>Paracraurococcus</taxon>
    </lineage>
</organism>
<dbReference type="RefSeq" id="WP_133223236.1">
    <property type="nucleotide sequence ID" value="NZ_NRSG01000451.1"/>
</dbReference>
<protein>
    <recommendedName>
        <fullName evidence="5">TRAP-type C4-dicarboxylate transport system, substrate-binding protein</fullName>
    </recommendedName>
</protein>
<dbReference type="NCBIfam" id="NF037995">
    <property type="entry name" value="TRAP_S1"/>
    <property type="match status" value="1"/>
</dbReference>
<evidence type="ECO:0008006" key="5">
    <source>
        <dbReference type="Google" id="ProtNLM"/>
    </source>
</evidence>
<evidence type="ECO:0000313" key="4">
    <source>
        <dbReference type="Proteomes" id="UP000697995"/>
    </source>
</evidence>
<dbReference type="InterPro" id="IPR018389">
    <property type="entry name" value="DctP_fam"/>
</dbReference>
<keyword evidence="4" id="KW-1185">Reference proteome</keyword>
<feature type="signal peptide" evidence="2">
    <location>
        <begin position="1"/>
        <end position="27"/>
    </location>
</feature>
<evidence type="ECO:0000256" key="1">
    <source>
        <dbReference type="ARBA" id="ARBA00022729"/>
    </source>
</evidence>
<dbReference type="InterPro" id="IPR038404">
    <property type="entry name" value="TRAP_DctP_sf"/>
</dbReference>
<evidence type="ECO:0000256" key="2">
    <source>
        <dbReference type="SAM" id="SignalP"/>
    </source>
</evidence>
<keyword evidence="1 2" id="KW-0732">Signal</keyword>
<dbReference type="Proteomes" id="UP000697995">
    <property type="component" value="Unassembled WGS sequence"/>
</dbReference>
<reference evidence="3 4" key="1">
    <citation type="journal article" date="2020" name="Microorganisms">
        <title>Osmotic Adaptation and Compatible Solute Biosynthesis of Phototrophic Bacteria as Revealed from Genome Analyses.</title>
        <authorList>
            <person name="Imhoff J.F."/>
            <person name="Rahn T."/>
            <person name="Kunzel S."/>
            <person name="Keller A."/>
            <person name="Neulinger S.C."/>
        </authorList>
    </citation>
    <scope>NUCLEOTIDE SEQUENCE [LARGE SCALE GENOMIC DNA]</scope>
    <source>
        <strain evidence="3 4">DSM 15382</strain>
    </source>
</reference>